<dbReference type="GO" id="GO:0016020">
    <property type="term" value="C:membrane"/>
    <property type="evidence" value="ECO:0007669"/>
    <property type="project" value="InterPro"/>
</dbReference>
<proteinExistence type="predicted"/>
<comment type="caution">
    <text evidence="2">The sequence shown here is derived from an EMBL/GenBank/DDBJ whole genome shotgun (WGS) entry which is preliminary data.</text>
</comment>
<keyword evidence="1" id="KW-1133">Transmembrane helix</keyword>
<evidence type="ECO:0000256" key="1">
    <source>
        <dbReference type="SAM" id="Phobius"/>
    </source>
</evidence>
<sequence>MVDAVIAFSGIVAWALKIYSWMHIAAFLLSWVNADPYNPIVSFINRTTRPLWDWVGARVSPSLVPFAAYLALMLVLFAEISLPGIIRSAGITLGGHAPLESGVLNGFYYLILGALSISKSIIGFIFLLAIIWFILTLVNPPLNNPIVQTIMYLVDPLITPLQRVLPRAQIDLSPLILAGVTYFISELLGRLMYPLQAQLII</sequence>
<protein>
    <submittedName>
        <fullName evidence="2">YggT family protein</fullName>
    </submittedName>
</protein>
<dbReference type="Pfam" id="PF02325">
    <property type="entry name" value="CCB3_YggT"/>
    <property type="match status" value="2"/>
</dbReference>
<dbReference type="Proteomes" id="UP000218113">
    <property type="component" value="Unassembled WGS sequence"/>
</dbReference>
<organism evidence="2 3">
    <name type="scientific">SAR324 cluster bacterium</name>
    <dbReference type="NCBI Taxonomy" id="2024889"/>
    <lineage>
        <taxon>Bacteria</taxon>
        <taxon>Deltaproteobacteria</taxon>
        <taxon>SAR324 cluster</taxon>
    </lineage>
</organism>
<keyword evidence="1" id="KW-0472">Membrane</keyword>
<evidence type="ECO:0000313" key="3">
    <source>
        <dbReference type="Proteomes" id="UP000218113"/>
    </source>
</evidence>
<dbReference type="EMBL" id="NVSR01000152">
    <property type="protein sequence ID" value="PCI22982.1"/>
    <property type="molecule type" value="Genomic_DNA"/>
</dbReference>
<name>A0A2A4SP26_9DELT</name>
<accession>A0A2A4SP26</accession>
<dbReference type="InterPro" id="IPR003425">
    <property type="entry name" value="CCB3/YggT"/>
</dbReference>
<feature type="transmembrane region" description="Helical" evidence="1">
    <location>
        <begin position="107"/>
        <end position="135"/>
    </location>
</feature>
<gene>
    <name evidence="2" type="ORF">COB67_13110</name>
</gene>
<feature type="transmembrane region" description="Helical" evidence="1">
    <location>
        <begin position="12"/>
        <end position="32"/>
    </location>
</feature>
<evidence type="ECO:0000313" key="2">
    <source>
        <dbReference type="EMBL" id="PCI22982.1"/>
    </source>
</evidence>
<reference evidence="3" key="1">
    <citation type="submission" date="2017-08" db="EMBL/GenBank/DDBJ databases">
        <title>A dynamic microbial community with high functional redundancy inhabits the cold, oxic subseafloor aquifer.</title>
        <authorList>
            <person name="Tully B.J."/>
            <person name="Wheat C.G."/>
            <person name="Glazer B.T."/>
            <person name="Huber J.A."/>
        </authorList>
    </citation>
    <scope>NUCLEOTIDE SEQUENCE [LARGE SCALE GENOMIC DNA]</scope>
</reference>
<feature type="transmembrane region" description="Helical" evidence="1">
    <location>
        <begin position="66"/>
        <end position="86"/>
    </location>
</feature>
<dbReference type="AlphaFoldDB" id="A0A2A4SP26"/>
<keyword evidence="1" id="KW-0812">Transmembrane</keyword>